<dbReference type="RefSeq" id="WP_154486884.1">
    <property type="nucleotide sequence ID" value="NZ_VUMW01000012.1"/>
</dbReference>
<protein>
    <recommendedName>
        <fullName evidence="4">MacB-like periplasmic core domain-containing protein</fullName>
    </recommendedName>
</protein>
<evidence type="ECO:0000256" key="1">
    <source>
        <dbReference type="SAM" id="Phobius"/>
    </source>
</evidence>
<evidence type="ECO:0008006" key="4">
    <source>
        <dbReference type="Google" id="ProtNLM"/>
    </source>
</evidence>
<sequence length="328" mass="37151">MKWRKLLVLIGIFLLFLSVGTVCSNMQSQLADQILQSRGMSMESRIVKAKKSQKISTFIKWLEKEYPKESIQLQLKNKQDSNQILIWAQNRDLAYFPVSSGRFFSADDFTSRVTLAAISSATEASVIRTQGNSYLNLDDSYYSVVGTLKAVPYQNSKDYYLTTGEKQATANGNLKNYTIYVDASSATISKIASHLGSYSYWPDYVKRNRQRRLTLLMPEAILIAFMLGFGILLVGLYAYLTFKGAEMSHVKGELLTNLVLNKSGRFIVFLILESLGAYYFLIWKAYFGNRMELGLILAGTTVIELITYTALLVYFIRKMRMVNDGNPS</sequence>
<name>A0A844FMU3_9LACO</name>
<comment type="caution">
    <text evidence="2">The sequence shown here is derived from an EMBL/GenBank/DDBJ whole genome shotgun (WGS) entry which is preliminary data.</text>
</comment>
<gene>
    <name evidence="2" type="ORF">FYJ61_05495</name>
</gene>
<accession>A0A844FMU3</accession>
<dbReference type="Proteomes" id="UP000452141">
    <property type="component" value="Unassembled WGS sequence"/>
</dbReference>
<proteinExistence type="predicted"/>
<keyword evidence="1" id="KW-0812">Transmembrane</keyword>
<organism evidence="2 3">
    <name type="scientific">Lactobacillus equicursoris</name>
    <dbReference type="NCBI Taxonomy" id="420645"/>
    <lineage>
        <taxon>Bacteria</taxon>
        <taxon>Bacillati</taxon>
        <taxon>Bacillota</taxon>
        <taxon>Bacilli</taxon>
        <taxon>Lactobacillales</taxon>
        <taxon>Lactobacillaceae</taxon>
        <taxon>Lactobacillus</taxon>
    </lineage>
</organism>
<reference evidence="2 3" key="1">
    <citation type="submission" date="2019-08" db="EMBL/GenBank/DDBJ databases">
        <title>In-depth cultivation of the pig gut microbiome towards novel bacterial diversity and tailored functional studies.</title>
        <authorList>
            <person name="Wylensek D."/>
            <person name="Hitch T.C.A."/>
            <person name="Clavel T."/>
        </authorList>
    </citation>
    <scope>NUCLEOTIDE SEQUENCE [LARGE SCALE GENOMIC DNA]</scope>
    <source>
        <strain evidence="2 3">WCA-470BD-2E</strain>
    </source>
</reference>
<feature type="transmembrane region" description="Helical" evidence="1">
    <location>
        <begin position="293"/>
        <end position="316"/>
    </location>
</feature>
<dbReference type="AlphaFoldDB" id="A0A844FMU3"/>
<evidence type="ECO:0000313" key="3">
    <source>
        <dbReference type="Proteomes" id="UP000452141"/>
    </source>
</evidence>
<dbReference type="EMBL" id="VUMW01000012">
    <property type="protein sequence ID" value="MST79921.1"/>
    <property type="molecule type" value="Genomic_DNA"/>
</dbReference>
<keyword evidence="1" id="KW-0472">Membrane</keyword>
<feature type="transmembrane region" description="Helical" evidence="1">
    <location>
        <begin position="220"/>
        <end position="242"/>
    </location>
</feature>
<evidence type="ECO:0000313" key="2">
    <source>
        <dbReference type="EMBL" id="MST79921.1"/>
    </source>
</evidence>
<keyword evidence="1" id="KW-1133">Transmembrane helix</keyword>
<feature type="transmembrane region" description="Helical" evidence="1">
    <location>
        <begin position="263"/>
        <end position="281"/>
    </location>
</feature>